<accession>A0A4Y8PYH8</accession>
<comment type="caution">
    <text evidence="1">The sequence shown here is derived from an EMBL/GenBank/DDBJ whole genome shotgun (WGS) entry which is preliminary data.</text>
</comment>
<evidence type="ECO:0000313" key="1">
    <source>
        <dbReference type="EMBL" id="TFE85230.1"/>
    </source>
</evidence>
<keyword evidence="2" id="KW-1185">Reference proteome</keyword>
<dbReference type="Proteomes" id="UP000298246">
    <property type="component" value="Unassembled WGS sequence"/>
</dbReference>
<organism evidence="1 2">
    <name type="scientific">Paenibacillus athensensis</name>
    <dbReference type="NCBI Taxonomy" id="1967502"/>
    <lineage>
        <taxon>Bacteria</taxon>
        <taxon>Bacillati</taxon>
        <taxon>Bacillota</taxon>
        <taxon>Bacilli</taxon>
        <taxon>Bacillales</taxon>
        <taxon>Paenibacillaceae</taxon>
        <taxon>Paenibacillus</taxon>
    </lineage>
</organism>
<evidence type="ECO:0000313" key="2">
    <source>
        <dbReference type="Proteomes" id="UP000298246"/>
    </source>
</evidence>
<sequence>MFKISYRIITESDYWKKLEPEQIEREGGISGFFQMRFCTEEYGYYHERDLASGEEGFDIISTWLDNLLWVCKSIHIADYTALKDIESYNTWIEFVRKGDYLAVSMMESDELITEYLVTCPPSNRTYPQWKDVLVSRDEFQNEVLEVTESFIREAATLNAFLPHCTRFKKMAQLLNEIKGHIGR</sequence>
<gene>
    <name evidence="1" type="ORF">B5M42_17735</name>
</gene>
<protein>
    <submittedName>
        <fullName evidence="1">Uncharacterized protein</fullName>
    </submittedName>
</protein>
<dbReference type="OrthoDB" id="2591193at2"/>
<dbReference type="RefSeq" id="WP_134755210.1">
    <property type="nucleotide sequence ID" value="NZ_MYFO02000004.1"/>
</dbReference>
<proteinExistence type="predicted"/>
<dbReference type="AlphaFoldDB" id="A0A4Y8PYH8"/>
<dbReference type="EMBL" id="MYFO01000027">
    <property type="protein sequence ID" value="TFE85230.1"/>
    <property type="molecule type" value="Genomic_DNA"/>
</dbReference>
<reference evidence="1 2" key="1">
    <citation type="submission" date="2017-03" db="EMBL/GenBank/DDBJ databases">
        <title>Isolation of Levoglucosan Utilizing Bacteria.</title>
        <authorList>
            <person name="Arya A.S."/>
        </authorList>
    </citation>
    <scope>NUCLEOTIDE SEQUENCE [LARGE SCALE GENOMIC DNA]</scope>
    <source>
        <strain evidence="1 2">MEC069</strain>
    </source>
</reference>
<name>A0A4Y8PYH8_9BACL</name>